<comment type="caution">
    <text evidence="1">The sequence shown here is derived from an EMBL/GenBank/DDBJ whole genome shotgun (WGS) entry which is preliminary data.</text>
</comment>
<proteinExistence type="predicted"/>
<keyword evidence="2" id="KW-1185">Reference proteome</keyword>
<dbReference type="Proteomes" id="UP001165302">
    <property type="component" value="Unassembled WGS sequence"/>
</dbReference>
<name>A0ABS7Z418_9SPHI</name>
<accession>A0ABS7Z418</accession>
<dbReference type="EMBL" id="JADEYP010000001">
    <property type="protein sequence ID" value="MCA5003714.1"/>
    <property type="molecule type" value="Genomic_DNA"/>
</dbReference>
<evidence type="ECO:0000313" key="1">
    <source>
        <dbReference type="EMBL" id="MCA5003714.1"/>
    </source>
</evidence>
<reference evidence="1" key="1">
    <citation type="submission" date="2020-10" db="EMBL/GenBank/DDBJ databases">
        <authorList>
            <person name="Lu T."/>
            <person name="Wang Q."/>
            <person name="Han X."/>
        </authorList>
    </citation>
    <scope>NUCLEOTIDE SEQUENCE</scope>
    <source>
        <strain evidence="1">WQ 366</strain>
    </source>
</reference>
<organism evidence="1 2">
    <name type="scientific">Sphingobacterium bovistauri</name>
    <dbReference type="NCBI Taxonomy" id="2781959"/>
    <lineage>
        <taxon>Bacteria</taxon>
        <taxon>Pseudomonadati</taxon>
        <taxon>Bacteroidota</taxon>
        <taxon>Sphingobacteriia</taxon>
        <taxon>Sphingobacteriales</taxon>
        <taxon>Sphingobacteriaceae</taxon>
        <taxon>Sphingobacterium</taxon>
    </lineage>
</organism>
<protein>
    <submittedName>
        <fullName evidence="1">Uncharacterized protein</fullName>
    </submittedName>
</protein>
<sequence length="59" mass="6368">MAIIKRATNIKIEVQGEYNLQVGGKVEKIANKINIQTTCANLVLASNKKVVVQGGITDK</sequence>
<evidence type="ECO:0000313" key="2">
    <source>
        <dbReference type="Proteomes" id="UP001165302"/>
    </source>
</evidence>
<gene>
    <name evidence="1" type="ORF">IPZ78_00960</name>
</gene>
<dbReference type="RefSeq" id="WP_225551048.1">
    <property type="nucleotide sequence ID" value="NZ_JADEYP010000001.1"/>
</dbReference>